<name>D8Q6F4_SCHCM</name>
<feature type="region of interest" description="Disordered" evidence="1">
    <location>
        <begin position="1"/>
        <end position="77"/>
    </location>
</feature>
<evidence type="ECO:0000256" key="1">
    <source>
        <dbReference type="SAM" id="MobiDB-lite"/>
    </source>
</evidence>
<gene>
    <name evidence="2" type="ORF">SCHCODRAFT_11506</name>
</gene>
<evidence type="ECO:0000313" key="2">
    <source>
        <dbReference type="EMBL" id="EFI96627.1"/>
    </source>
</evidence>
<reference evidence="2 3" key="1">
    <citation type="journal article" date="2010" name="Nat. Biotechnol.">
        <title>Genome sequence of the model mushroom Schizophyllum commune.</title>
        <authorList>
            <person name="Ohm R.A."/>
            <person name="de Jong J.F."/>
            <person name="Lugones L.G."/>
            <person name="Aerts A."/>
            <person name="Kothe E."/>
            <person name="Stajich J.E."/>
            <person name="de Vries R.P."/>
            <person name="Record E."/>
            <person name="Levasseur A."/>
            <person name="Baker S.E."/>
            <person name="Bartholomew K.A."/>
            <person name="Coutinho P.M."/>
            <person name="Erdmann S."/>
            <person name="Fowler T.J."/>
            <person name="Gathman A.C."/>
            <person name="Lombard V."/>
            <person name="Henrissat B."/>
            <person name="Knabe N."/>
            <person name="Kuees U."/>
            <person name="Lilly W.W."/>
            <person name="Lindquist E."/>
            <person name="Lucas S."/>
            <person name="Magnuson J.K."/>
            <person name="Piumi F."/>
            <person name="Raudaskoski M."/>
            <person name="Salamov A."/>
            <person name="Schmutz J."/>
            <person name="Schwarze F.W.M.R."/>
            <person name="vanKuyk P.A."/>
            <person name="Horton J.S."/>
            <person name="Grigoriev I.V."/>
            <person name="Woesten H.A.B."/>
        </authorList>
    </citation>
    <scope>NUCLEOTIDE SEQUENCE [LARGE SCALE GENOMIC DNA]</scope>
    <source>
        <strain evidence="3">H4-8 / FGSC 9210</strain>
    </source>
</reference>
<evidence type="ECO:0000313" key="3">
    <source>
        <dbReference type="Proteomes" id="UP000007431"/>
    </source>
</evidence>
<dbReference type="KEGG" id="scm:SCHCO_02668406"/>
<dbReference type="InParanoid" id="D8Q6F4"/>
<dbReference type="VEuPathDB" id="FungiDB:SCHCODRAFT_02668406"/>
<dbReference type="HOGENOM" id="CLU_1950064_0_0_1"/>
<proteinExistence type="predicted"/>
<sequence length="129" mass="13280">MPGVALQDAFDSRTTSPRGTKGRPAARPRGARTPGETKPYGRTPYDFSNPASTLLRGGGPSAGVGTRGYPAPGDNQAAARAQHLIASSGLGAGRKRAQCDGIQVAPRQSTSQSIGSDPTESARMHLLPL</sequence>
<dbReference type="EMBL" id="GL377307">
    <property type="protein sequence ID" value="EFI96627.1"/>
    <property type="molecule type" value="Genomic_DNA"/>
</dbReference>
<feature type="compositionally biased region" description="Basic residues" evidence="1">
    <location>
        <begin position="20"/>
        <end position="30"/>
    </location>
</feature>
<dbReference type="RefSeq" id="XP_003031530.1">
    <property type="nucleotide sequence ID" value="XM_003031484.1"/>
</dbReference>
<dbReference type="Proteomes" id="UP000007431">
    <property type="component" value="Unassembled WGS sequence"/>
</dbReference>
<dbReference type="AlphaFoldDB" id="D8Q6F4"/>
<feature type="region of interest" description="Disordered" evidence="1">
    <location>
        <begin position="103"/>
        <end position="129"/>
    </location>
</feature>
<organism evidence="3">
    <name type="scientific">Schizophyllum commune (strain H4-8 / FGSC 9210)</name>
    <name type="common">Split gill fungus</name>
    <dbReference type="NCBI Taxonomy" id="578458"/>
    <lineage>
        <taxon>Eukaryota</taxon>
        <taxon>Fungi</taxon>
        <taxon>Dikarya</taxon>
        <taxon>Basidiomycota</taxon>
        <taxon>Agaricomycotina</taxon>
        <taxon>Agaricomycetes</taxon>
        <taxon>Agaricomycetidae</taxon>
        <taxon>Agaricales</taxon>
        <taxon>Schizophyllaceae</taxon>
        <taxon>Schizophyllum</taxon>
    </lineage>
</organism>
<dbReference type="GeneID" id="9587031"/>
<accession>D8Q6F4</accession>
<protein>
    <submittedName>
        <fullName evidence="2">Expressed protein</fullName>
    </submittedName>
</protein>
<feature type="compositionally biased region" description="Gly residues" evidence="1">
    <location>
        <begin position="56"/>
        <end position="66"/>
    </location>
</feature>
<keyword evidence="3" id="KW-1185">Reference proteome</keyword>
<feature type="compositionally biased region" description="Polar residues" evidence="1">
    <location>
        <begin position="106"/>
        <end position="119"/>
    </location>
</feature>